<keyword evidence="4" id="KW-1185">Reference proteome</keyword>
<proteinExistence type="predicted"/>
<feature type="domain" description="Helicase C-terminal" evidence="2">
    <location>
        <begin position="4"/>
        <end position="183"/>
    </location>
</feature>
<name>A0A318GUS3_9BURK</name>
<protein>
    <submittedName>
        <fullName evidence="3">Helicase-like protein</fullName>
    </submittedName>
</protein>
<evidence type="ECO:0000259" key="2">
    <source>
        <dbReference type="PROSITE" id="PS51194"/>
    </source>
</evidence>
<keyword evidence="1" id="KW-0378">Hydrolase</keyword>
<keyword evidence="3" id="KW-0067">ATP-binding</keyword>
<dbReference type="SUPFAM" id="SSF52540">
    <property type="entry name" value="P-loop containing nucleoside triphosphate hydrolases"/>
    <property type="match status" value="1"/>
</dbReference>
<comment type="caution">
    <text evidence="3">The sequence shown here is derived from an EMBL/GenBank/DDBJ whole genome shotgun (WGS) entry which is preliminary data.</text>
</comment>
<dbReference type="InterPro" id="IPR049730">
    <property type="entry name" value="SNF2/RAD54-like_C"/>
</dbReference>
<sequence>MTEAFTELINAVSERDEGDKDGDGQLSATEASSLWAVLQSRLKEEFKRTEGRFARLMYGHTAPETRRLLQLAFNRPNSNPRVLVAQSVVGREGLNLHKACKTVVLLHPEWNPGVVEQQIGRIDRVGSLWETQLEEALGKGVAADDLPHMLVRPVVFKGTYDEKNWEVLRGRWDDLRAQLHGVVISPHLSESFGVAPELAEEINRSAPSFSPIAPTLCIPAQSVATQP</sequence>
<reference evidence="3 4" key="1">
    <citation type="submission" date="2018-05" db="EMBL/GenBank/DDBJ databases">
        <title>Genomic Encyclopedia of Type Strains, Phase IV (KMG-IV): sequencing the most valuable type-strain genomes for metagenomic binning, comparative biology and taxonomic classification.</title>
        <authorList>
            <person name="Goeker M."/>
        </authorList>
    </citation>
    <scope>NUCLEOTIDE SEQUENCE [LARGE SCALE GENOMIC DNA]</scope>
    <source>
        <strain evidence="3 4">DSM 566</strain>
    </source>
</reference>
<dbReference type="Gene3D" id="3.40.50.300">
    <property type="entry name" value="P-loop containing nucleotide triphosphate hydrolases"/>
    <property type="match status" value="1"/>
</dbReference>
<dbReference type="Proteomes" id="UP000247811">
    <property type="component" value="Unassembled WGS sequence"/>
</dbReference>
<dbReference type="GO" id="GO:0004386">
    <property type="term" value="F:helicase activity"/>
    <property type="evidence" value="ECO:0007669"/>
    <property type="project" value="UniProtKB-KW"/>
</dbReference>
<evidence type="ECO:0000256" key="1">
    <source>
        <dbReference type="ARBA" id="ARBA00022801"/>
    </source>
</evidence>
<evidence type="ECO:0000313" key="3">
    <source>
        <dbReference type="EMBL" id="PXW92804.1"/>
    </source>
</evidence>
<dbReference type="EMBL" id="QJJS01000023">
    <property type="protein sequence ID" value="PXW92804.1"/>
    <property type="molecule type" value="Genomic_DNA"/>
</dbReference>
<dbReference type="GO" id="GO:0016787">
    <property type="term" value="F:hydrolase activity"/>
    <property type="evidence" value="ECO:0007669"/>
    <property type="project" value="UniProtKB-KW"/>
</dbReference>
<organism evidence="3 4">
    <name type="scientific">Sphaerotilus hippei</name>
    <dbReference type="NCBI Taxonomy" id="744406"/>
    <lineage>
        <taxon>Bacteria</taxon>
        <taxon>Pseudomonadati</taxon>
        <taxon>Pseudomonadota</taxon>
        <taxon>Betaproteobacteria</taxon>
        <taxon>Burkholderiales</taxon>
        <taxon>Sphaerotilaceae</taxon>
        <taxon>Sphaerotilus</taxon>
    </lineage>
</organism>
<evidence type="ECO:0000313" key="4">
    <source>
        <dbReference type="Proteomes" id="UP000247811"/>
    </source>
</evidence>
<dbReference type="AlphaFoldDB" id="A0A318GUS3"/>
<dbReference type="CDD" id="cd18793">
    <property type="entry name" value="SF2_C_SNF"/>
    <property type="match status" value="1"/>
</dbReference>
<keyword evidence="3" id="KW-0347">Helicase</keyword>
<dbReference type="Pfam" id="PF00271">
    <property type="entry name" value="Helicase_C"/>
    <property type="match status" value="1"/>
</dbReference>
<accession>A0A318GUS3</accession>
<keyword evidence="3" id="KW-0547">Nucleotide-binding</keyword>
<gene>
    <name evidence="3" type="ORF">C7444_12355</name>
</gene>
<dbReference type="SMART" id="SM00490">
    <property type="entry name" value="HELICc"/>
    <property type="match status" value="1"/>
</dbReference>
<dbReference type="InterPro" id="IPR027417">
    <property type="entry name" value="P-loop_NTPase"/>
</dbReference>
<dbReference type="PROSITE" id="PS51194">
    <property type="entry name" value="HELICASE_CTER"/>
    <property type="match status" value="1"/>
</dbReference>
<dbReference type="InterPro" id="IPR001650">
    <property type="entry name" value="Helicase_C-like"/>
</dbReference>